<sequence length="136" mass="15674">MPRTAALLLLLSTLACHHSPDHSRPPRGQDRLTRLLEGPLDADSIRAVIQENREEIRQCYWWVWGTRPLRYGKTTIRFVIAADGYVSEAKVEKTTLYESEMEDCIVGQVRTWRFPKPSTKLGKVVVSYPFIFKQPS</sequence>
<keyword evidence="3" id="KW-1185">Reference proteome</keyword>
<name>A0A511T5Y9_MYXFU</name>
<evidence type="ECO:0000313" key="4">
    <source>
        <dbReference type="Proteomes" id="UP000321514"/>
    </source>
</evidence>
<gene>
    <name evidence="1" type="ORF">MFU01_46230</name>
    <name evidence="2" type="ORF">SAMN05443572_109240</name>
</gene>
<evidence type="ECO:0000313" key="3">
    <source>
        <dbReference type="Proteomes" id="UP000183760"/>
    </source>
</evidence>
<evidence type="ECO:0000313" key="2">
    <source>
        <dbReference type="EMBL" id="SEU33152.1"/>
    </source>
</evidence>
<dbReference type="AlphaFoldDB" id="A0A511T5Y9"/>
<dbReference type="PROSITE" id="PS51257">
    <property type="entry name" value="PROKAR_LIPOPROTEIN"/>
    <property type="match status" value="1"/>
</dbReference>
<dbReference type="Gene3D" id="3.30.1150.10">
    <property type="match status" value="1"/>
</dbReference>
<organism evidence="1 4">
    <name type="scientific">Myxococcus fulvus</name>
    <dbReference type="NCBI Taxonomy" id="33"/>
    <lineage>
        <taxon>Bacteria</taxon>
        <taxon>Pseudomonadati</taxon>
        <taxon>Myxococcota</taxon>
        <taxon>Myxococcia</taxon>
        <taxon>Myxococcales</taxon>
        <taxon>Cystobacterineae</taxon>
        <taxon>Myxococcaceae</taxon>
        <taxon>Myxococcus</taxon>
    </lineage>
</organism>
<reference evidence="2 3" key="1">
    <citation type="submission" date="2016-10" db="EMBL/GenBank/DDBJ databases">
        <authorList>
            <person name="Varghese N."/>
            <person name="Submissions S."/>
        </authorList>
    </citation>
    <scope>NUCLEOTIDE SEQUENCE [LARGE SCALE GENOMIC DNA]</scope>
    <source>
        <strain evidence="2 3">DSM 16525</strain>
    </source>
</reference>
<comment type="caution">
    <text evidence="1">The sequence shown here is derived from an EMBL/GenBank/DDBJ whole genome shotgun (WGS) entry which is preliminary data.</text>
</comment>
<dbReference type="EMBL" id="FOIB01000009">
    <property type="protein sequence ID" value="SEU33152.1"/>
    <property type="molecule type" value="Genomic_DNA"/>
</dbReference>
<protein>
    <recommendedName>
        <fullName evidence="5">TonB C-terminal domain-containing protein</fullName>
    </recommendedName>
</protein>
<accession>A0A511T5Y9</accession>
<reference evidence="1 4" key="2">
    <citation type="submission" date="2019-07" db="EMBL/GenBank/DDBJ databases">
        <title>Whole genome shotgun sequence of Myxococcus fulvus NBRC 100333.</title>
        <authorList>
            <person name="Hosoyama A."/>
            <person name="Uohara A."/>
            <person name="Ohji S."/>
            <person name="Ichikawa N."/>
        </authorList>
    </citation>
    <scope>NUCLEOTIDE SEQUENCE [LARGE SCALE GENOMIC DNA]</scope>
    <source>
        <strain evidence="1 4">NBRC 100333</strain>
    </source>
</reference>
<dbReference type="SUPFAM" id="SSF74653">
    <property type="entry name" value="TolA/TonB C-terminal domain"/>
    <property type="match status" value="1"/>
</dbReference>
<dbReference type="Proteomes" id="UP000321514">
    <property type="component" value="Unassembled WGS sequence"/>
</dbReference>
<dbReference type="InterPro" id="IPR049806">
    <property type="entry name" value="MasK-like_C"/>
</dbReference>
<dbReference type="NCBIfam" id="NF033768">
    <property type="entry name" value="myxo_SS_tail"/>
    <property type="match status" value="1"/>
</dbReference>
<dbReference type="OrthoDB" id="5377858at2"/>
<dbReference type="RefSeq" id="WP_074957533.1">
    <property type="nucleotide sequence ID" value="NZ_BJXR01000034.1"/>
</dbReference>
<evidence type="ECO:0008006" key="5">
    <source>
        <dbReference type="Google" id="ProtNLM"/>
    </source>
</evidence>
<dbReference type="EMBL" id="BJXR01000034">
    <property type="protein sequence ID" value="GEN09586.1"/>
    <property type="molecule type" value="Genomic_DNA"/>
</dbReference>
<proteinExistence type="predicted"/>
<dbReference type="Proteomes" id="UP000183760">
    <property type="component" value="Unassembled WGS sequence"/>
</dbReference>
<evidence type="ECO:0000313" key="1">
    <source>
        <dbReference type="EMBL" id="GEN09586.1"/>
    </source>
</evidence>